<evidence type="ECO:0000313" key="4">
    <source>
        <dbReference type="EMBL" id="GAA4270200.1"/>
    </source>
</evidence>
<proteinExistence type="inferred from homology"/>
<comment type="similarity">
    <text evidence="1 3">Belongs to the ArsC family.</text>
</comment>
<dbReference type="InterPro" id="IPR006659">
    <property type="entry name" value="Arsenate_reductase"/>
</dbReference>
<dbReference type="Proteomes" id="UP001500027">
    <property type="component" value="Unassembled WGS sequence"/>
</dbReference>
<dbReference type="SUPFAM" id="SSF52833">
    <property type="entry name" value="Thioredoxin-like"/>
    <property type="match status" value="1"/>
</dbReference>
<comment type="caution">
    <text evidence="4">The sequence shown here is derived from an EMBL/GenBank/DDBJ whole genome shotgun (WGS) entry which is preliminary data.</text>
</comment>
<name>A0ABP8ED92_9FLAO</name>
<gene>
    <name evidence="4" type="primary">arsC</name>
    <name evidence="4" type="ORF">GCM10022257_23010</name>
</gene>
<dbReference type="RefSeq" id="WP_139002575.1">
    <property type="nucleotide sequence ID" value="NZ_BAABAV010000002.1"/>
</dbReference>
<dbReference type="PROSITE" id="PS51353">
    <property type="entry name" value="ARSC"/>
    <property type="match status" value="1"/>
</dbReference>
<dbReference type="EMBL" id="BAABAV010000002">
    <property type="protein sequence ID" value="GAA4270200.1"/>
    <property type="molecule type" value="Genomic_DNA"/>
</dbReference>
<keyword evidence="2" id="KW-0560">Oxidoreductase</keyword>
<evidence type="ECO:0000256" key="3">
    <source>
        <dbReference type="PROSITE-ProRule" id="PRU01282"/>
    </source>
</evidence>
<dbReference type="PANTHER" id="PTHR30041">
    <property type="entry name" value="ARSENATE REDUCTASE"/>
    <property type="match status" value="1"/>
</dbReference>
<keyword evidence="5" id="KW-1185">Reference proteome</keyword>
<evidence type="ECO:0000313" key="5">
    <source>
        <dbReference type="Proteomes" id="UP001500027"/>
    </source>
</evidence>
<sequence length="114" mass="13208">MIKIYHNNRCRKSREGLNILETSGKEFKVIKYLEDTPSIEELGKIIKILNIKPIQLVRINETIWKENYKGKNLSDEEIIKAMVCHPKLIERPIVINGDKAVIGRPPELIANFIK</sequence>
<dbReference type="Gene3D" id="3.40.30.10">
    <property type="entry name" value="Glutaredoxin"/>
    <property type="match status" value="1"/>
</dbReference>
<dbReference type="Pfam" id="PF03960">
    <property type="entry name" value="ArsC"/>
    <property type="match status" value="1"/>
</dbReference>
<dbReference type="NCBIfam" id="TIGR00014">
    <property type="entry name" value="arsC"/>
    <property type="match status" value="1"/>
</dbReference>
<reference evidence="5" key="1">
    <citation type="journal article" date="2019" name="Int. J. Syst. Evol. Microbiol.">
        <title>The Global Catalogue of Microorganisms (GCM) 10K type strain sequencing project: providing services to taxonomists for standard genome sequencing and annotation.</title>
        <authorList>
            <consortium name="The Broad Institute Genomics Platform"/>
            <consortium name="The Broad Institute Genome Sequencing Center for Infectious Disease"/>
            <person name="Wu L."/>
            <person name="Ma J."/>
        </authorList>
    </citation>
    <scope>NUCLEOTIDE SEQUENCE [LARGE SCALE GENOMIC DNA]</scope>
    <source>
        <strain evidence="5">JCM 17452</strain>
    </source>
</reference>
<organism evidence="4 5">
    <name type="scientific">Hyunsoonleella aestuarii</name>
    <dbReference type="NCBI Taxonomy" id="912802"/>
    <lineage>
        <taxon>Bacteria</taxon>
        <taxon>Pseudomonadati</taxon>
        <taxon>Bacteroidota</taxon>
        <taxon>Flavobacteriia</taxon>
        <taxon>Flavobacteriales</taxon>
        <taxon>Flavobacteriaceae</taxon>
    </lineage>
</organism>
<dbReference type="InterPro" id="IPR036249">
    <property type="entry name" value="Thioredoxin-like_sf"/>
</dbReference>
<evidence type="ECO:0000256" key="2">
    <source>
        <dbReference type="ARBA" id="ARBA00023002"/>
    </source>
</evidence>
<evidence type="ECO:0000256" key="1">
    <source>
        <dbReference type="ARBA" id="ARBA00007198"/>
    </source>
</evidence>
<dbReference type="CDD" id="cd03034">
    <property type="entry name" value="ArsC_ArsC"/>
    <property type="match status" value="1"/>
</dbReference>
<accession>A0ABP8ED92</accession>
<protein>
    <submittedName>
        <fullName evidence="4">Arsenate reductase (Glutaredoxin)</fullName>
    </submittedName>
</protein>
<dbReference type="PANTHER" id="PTHR30041:SF4">
    <property type="entry name" value="ARSENATE REDUCTASE"/>
    <property type="match status" value="1"/>
</dbReference>
<dbReference type="InterPro" id="IPR006660">
    <property type="entry name" value="Arsenate_reductase-like"/>
</dbReference>